<name>A0A0M2HBU6_MICTR</name>
<dbReference type="EMBL" id="JYJA01000035">
    <property type="protein sequence ID" value="KJL42163.1"/>
    <property type="molecule type" value="Genomic_DNA"/>
</dbReference>
<dbReference type="RefSeq" id="WP_045299269.1">
    <property type="nucleotide sequence ID" value="NZ_JYJA01000035.1"/>
</dbReference>
<dbReference type="SUPFAM" id="SSF51905">
    <property type="entry name" value="FAD/NAD(P)-binding domain"/>
    <property type="match status" value="2"/>
</dbReference>
<evidence type="ECO:0000256" key="2">
    <source>
        <dbReference type="ARBA" id="ARBA00005272"/>
    </source>
</evidence>
<evidence type="ECO:0000313" key="7">
    <source>
        <dbReference type="EMBL" id="KJL42163.1"/>
    </source>
</evidence>
<evidence type="ECO:0000256" key="3">
    <source>
        <dbReference type="ARBA" id="ARBA00022630"/>
    </source>
</evidence>
<reference evidence="7 8" key="1">
    <citation type="submission" date="2015-02" db="EMBL/GenBank/DDBJ databases">
        <title>Draft genome sequences of ten Microbacterium spp. with emphasis on heavy metal contaminated environments.</title>
        <authorList>
            <person name="Corretto E."/>
        </authorList>
    </citation>
    <scope>NUCLEOTIDE SEQUENCE [LARGE SCALE GENOMIC DNA]</scope>
    <source>
        <strain evidence="7 8">DSM 8608</strain>
    </source>
</reference>
<keyword evidence="4" id="KW-0274">FAD</keyword>
<dbReference type="InterPro" id="IPR036188">
    <property type="entry name" value="FAD/NAD-bd_sf"/>
</dbReference>
<dbReference type="PANTHER" id="PTHR42913">
    <property type="entry name" value="APOPTOSIS-INDUCING FACTOR 1"/>
    <property type="match status" value="1"/>
</dbReference>
<dbReference type="PRINTS" id="PR00368">
    <property type="entry name" value="FADPNR"/>
</dbReference>
<dbReference type="Proteomes" id="UP000034098">
    <property type="component" value="Unassembled WGS sequence"/>
</dbReference>
<protein>
    <submittedName>
        <fullName evidence="7">NADH dehydrogenase-like protein YjlD</fullName>
        <ecNumber evidence="7">1.6.99.-</ecNumber>
    </submittedName>
</protein>
<evidence type="ECO:0000256" key="1">
    <source>
        <dbReference type="ARBA" id="ARBA00001974"/>
    </source>
</evidence>
<sequence>MTRVVLLGGGYVTLHAYATLARRAGRRLRRGDLEIVVISADTAHRFHGFTGELLAGMIGRDRVATPLAEAMPLAHIIEGRAVHIDAARRSVSYRRPDDADVETVVYDHLVVGTGAREPVAEVPGLAEHGYALRGPDEIAELADHLAGVPASPVVVAGGGIAGVELAAAIADRGHPVTLVHSGDRLVGEWSDQPRLAARAAQELERLGVRVVTGVRLTEVTATAARFSDGSSLATATVVATTGQRPVRIPGLDPWRDERGRLRTQPTLAVRYGVWAAGDGARVAHPVTGEPVPANALWAMKGGDHIGRAIARRLRGRPAGRFAYRGLGRAASFGFGRGVSELYGVPFTGTVAWILRLGFFLRFMPSRSRAAGVVADLTRFAFTPRRRVATSASQPAPGLTTAPA</sequence>
<evidence type="ECO:0000256" key="4">
    <source>
        <dbReference type="ARBA" id="ARBA00022827"/>
    </source>
</evidence>
<dbReference type="InterPro" id="IPR023753">
    <property type="entry name" value="FAD/NAD-binding_dom"/>
</dbReference>
<organism evidence="7 8">
    <name type="scientific">Microbacterium trichothecenolyticum</name>
    <name type="common">Aureobacterium trichothecenolyticum</name>
    <dbReference type="NCBI Taxonomy" id="69370"/>
    <lineage>
        <taxon>Bacteria</taxon>
        <taxon>Bacillati</taxon>
        <taxon>Actinomycetota</taxon>
        <taxon>Actinomycetes</taxon>
        <taxon>Micrococcales</taxon>
        <taxon>Microbacteriaceae</taxon>
        <taxon>Microbacterium</taxon>
    </lineage>
</organism>
<dbReference type="OrthoDB" id="9802028at2"/>
<comment type="similarity">
    <text evidence="2">Belongs to the NADH dehydrogenase family.</text>
</comment>
<dbReference type="InterPro" id="IPR051169">
    <property type="entry name" value="NADH-Q_oxidoreductase"/>
</dbReference>
<comment type="cofactor">
    <cofactor evidence="1">
        <name>FAD</name>
        <dbReference type="ChEBI" id="CHEBI:57692"/>
    </cofactor>
</comment>
<keyword evidence="3" id="KW-0285">Flavoprotein</keyword>
<gene>
    <name evidence="7" type="primary">yjlD</name>
    <name evidence="7" type="ORF">RS82_02179</name>
</gene>
<dbReference type="GO" id="GO:0019646">
    <property type="term" value="P:aerobic electron transport chain"/>
    <property type="evidence" value="ECO:0007669"/>
    <property type="project" value="TreeGrafter"/>
</dbReference>
<dbReference type="GO" id="GO:0003955">
    <property type="term" value="F:NAD(P)H dehydrogenase (quinone) activity"/>
    <property type="evidence" value="ECO:0007669"/>
    <property type="project" value="TreeGrafter"/>
</dbReference>
<accession>A0A0M2HBU6</accession>
<dbReference type="Pfam" id="PF07992">
    <property type="entry name" value="Pyr_redox_2"/>
    <property type="match status" value="1"/>
</dbReference>
<dbReference type="PANTHER" id="PTHR42913:SF3">
    <property type="entry name" value="64 KDA MITOCHONDRIAL NADH DEHYDROGENASE (EUROFUNG)"/>
    <property type="match status" value="1"/>
</dbReference>
<dbReference type="Gene3D" id="3.50.50.100">
    <property type="match status" value="1"/>
</dbReference>
<dbReference type="AlphaFoldDB" id="A0A0M2HBU6"/>
<feature type="domain" description="FAD/NAD(P)-binding" evidence="6">
    <location>
        <begin position="3"/>
        <end position="289"/>
    </location>
</feature>
<evidence type="ECO:0000313" key="8">
    <source>
        <dbReference type="Proteomes" id="UP000034098"/>
    </source>
</evidence>
<proteinExistence type="inferred from homology"/>
<keyword evidence="8" id="KW-1185">Reference proteome</keyword>
<evidence type="ECO:0000259" key="6">
    <source>
        <dbReference type="Pfam" id="PF07992"/>
    </source>
</evidence>
<evidence type="ECO:0000256" key="5">
    <source>
        <dbReference type="ARBA" id="ARBA00023002"/>
    </source>
</evidence>
<dbReference type="PATRIC" id="fig|69370.6.peg.2210"/>
<keyword evidence="5 7" id="KW-0560">Oxidoreductase</keyword>
<dbReference type="EC" id="1.6.99.-" evidence="7"/>
<comment type="caution">
    <text evidence="7">The sequence shown here is derived from an EMBL/GenBank/DDBJ whole genome shotgun (WGS) entry which is preliminary data.</text>
</comment>